<dbReference type="InterPro" id="IPR003370">
    <property type="entry name" value="Chromate_transpt"/>
</dbReference>
<evidence type="ECO:0000313" key="8">
    <source>
        <dbReference type="EMBL" id="ALO41194.1"/>
    </source>
</evidence>
<proteinExistence type="inferred from homology"/>
<keyword evidence="3" id="KW-1003">Cell membrane</keyword>
<comment type="subcellular location">
    <subcellularLocation>
        <location evidence="1">Cell membrane</location>
        <topology evidence="1">Multi-pass membrane protein</topology>
    </subcellularLocation>
</comment>
<dbReference type="NCBIfam" id="TIGR00937">
    <property type="entry name" value="2A51"/>
    <property type="match status" value="1"/>
</dbReference>
<comment type="similarity">
    <text evidence="2">Belongs to the chromate ion transporter (CHR) (TC 2.A.51) family.</text>
</comment>
<sequence>MLSEFLHYGHTYNNLIFCVLRMLSIFKTFFWLGWISFGGPAAHIGYFRKTFVEKMKWIDDNEYAQIVALSQFLPGPGSSQVGFALGYKRGGLLGACAAFLGFTLPSILIMIGLALLSSQVMDTSAFQNVVHGLKLLAVVVVADAAWGMYKNFCKNTLSVSLCLLTAIALLIMPSIMMQIAVLVFAAIVGTLFLQSEKSLSNGANSSPFKPNLVPLILFIGLLLGLPFAAHLAPELGLFNDFYQAGSLVFGGGHVVLPLLQNIVGDQLSQDAFLTGYAAAQAVPGPMFTFATYIGYELLPNNPITGALIATAAVFLPGFLLLLAVLKNWQQLAQKPKVAGALTGVNAAVVGLLAAALYQPVFISAVLQPLDIALVLVGFYLMKQLKLPIIWMVAFFMLAGFATGLV</sequence>
<gene>
    <name evidence="8" type="ORF">PP2015_674</name>
</gene>
<feature type="transmembrane region" description="Helical" evidence="7">
    <location>
        <begin position="161"/>
        <end position="192"/>
    </location>
</feature>
<name>A0A0S2JYH2_9GAMM</name>
<dbReference type="Proteomes" id="UP000061457">
    <property type="component" value="Chromosome I"/>
</dbReference>
<dbReference type="PANTHER" id="PTHR33567">
    <property type="entry name" value="CHROMATE ION TRANSPORTER (EUROFUNG)"/>
    <property type="match status" value="1"/>
</dbReference>
<protein>
    <submittedName>
        <fullName evidence="8">Chromate resistance protein-related protein</fullName>
    </submittedName>
</protein>
<evidence type="ECO:0000256" key="3">
    <source>
        <dbReference type="ARBA" id="ARBA00022475"/>
    </source>
</evidence>
<feature type="transmembrane region" description="Helical" evidence="7">
    <location>
        <begin position="212"/>
        <end position="232"/>
    </location>
</feature>
<evidence type="ECO:0000256" key="2">
    <source>
        <dbReference type="ARBA" id="ARBA00005262"/>
    </source>
</evidence>
<evidence type="ECO:0000256" key="5">
    <source>
        <dbReference type="ARBA" id="ARBA00022989"/>
    </source>
</evidence>
<evidence type="ECO:0000313" key="9">
    <source>
        <dbReference type="Proteomes" id="UP000061457"/>
    </source>
</evidence>
<feature type="transmembrane region" description="Helical" evidence="7">
    <location>
        <begin position="303"/>
        <end position="325"/>
    </location>
</feature>
<dbReference type="EMBL" id="CP013187">
    <property type="protein sequence ID" value="ALO41194.1"/>
    <property type="molecule type" value="Genomic_DNA"/>
</dbReference>
<feature type="transmembrane region" description="Helical" evidence="7">
    <location>
        <begin position="388"/>
        <end position="404"/>
    </location>
</feature>
<dbReference type="PIRSF" id="PIRSF004810">
    <property type="entry name" value="ChrA"/>
    <property type="match status" value="1"/>
</dbReference>
<feature type="transmembrane region" description="Helical" evidence="7">
    <location>
        <begin position="92"/>
        <end position="117"/>
    </location>
</feature>
<dbReference type="GO" id="GO:0005886">
    <property type="term" value="C:plasma membrane"/>
    <property type="evidence" value="ECO:0007669"/>
    <property type="project" value="UniProtKB-SubCell"/>
</dbReference>
<dbReference type="PATRIC" id="fig|161398.10.peg.688"/>
<feature type="transmembrane region" description="Helical" evidence="7">
    <location>
        <begin position="244"/>
        <end position="263"/>
    </location>
</feature>
<organism evidence="8 9">
    <name type="scientific">Pseudoalteromonas phenolica</name>
    <dbReference type="NCBI Taxonomy" id="161398"/>
    <lineage>
        <taxon>Bacteria</taxon>
        <taxon>Pseudomonadati</taxon>
        <taxon>Pseudomonadota</taxon>
        <taxon>Gammaproteobacteria</taxon>
        <taxon>Alteromonadales</taxon>
        <taxon>Pseudoalteromonadaceae</taxon>
        <taxon>Pseudoalteromonas</taxon>
    </lineage>
</organism>
<feature type="transmembrane region" description="Helical" evidence="7">
    <location>
        <begin position="337"/>
        <end position="355"/>
    </location>
</feature>
<dbReference type="GO" id="GO:0015109">
    <property type="term" value="F:chromate transmembrane transporter activity"/>
    <property type="evidence" value="ECO:0007669"/>
    <property type="project" value="InterPro"/>
</dbReference>
<keyword evidence="4 7" id="KW-0812">Transmembrane</keyword>
<dbReference type="AlphaFoldDB" id="A0A0S2JYH2"/>
<dbReference type="Pfam" id="PF02417">
    <property type="entry name" value="Chromate_transp"/>
    <property type="match status" value="2"/>
</dbReference>
<dbReference type="KEGG" id="pphe:PP2015_674"/>
<keyword evidence="9" id="KW-1185">Reference proteome</keyword>
<keyword evidence="5 7" id="KW-1133">Transmembrane helix</keyword>
<feature type="transmembrane region" description="Helical" evidence="7">
    <location>
        <begin position="129"/>
        <end position="149"/>
    </location>
</feature>
<accession>A0A0S2JYH2</accession>
<evidence type="ECO:0000256" key="4">
    <source>
        <dbReference type="ARBA" id="ARBA00022692"/>
    </source>
</evidence>
<evidence type="ECO:0000256" key="6">
    <source>
        <dbReference type="ARBA" id="ARBA00023136"/>
    </source>
</evidence>
<reference evidence="8 9" key="1">
    <citation type="submission" date="2015-11" db="EMBL/GenBank/DDBJ databases">
        <authorList>
            <person name="Zhang Y."/>
            <person name="Guo Z."/>
        </authorList>
    </citation>
    <scope>NUCLEOTIDE SEQUENCE [LARGE SCALE GENOMIC DNA]</scope>
    <source>
        <strain evidence="8 9">KCTC 12086</strain>
    </source>
</reference>
<feature type="transmembrane region" description="Helical" evidence="7">
    <location>
        <begin position="361"/>
        <end position="381"/>
    </location>
</feature>
<evidence type="ECO:0000256" key="1">
    <source>
        <dbReference type="ARBA" id="ARBA00004651"/>
    </source>
</evidence>
<dbReference type="STRING" id="161398.PP2015_674"/>
<dbReference type="InterPro" id="IPR014047">
    <property type="entry name" value="Chr_Tranpt_l_chain"/>
</dbReference>
<keyword evidence="6 7" id="KW-0472">Membrane</keyword>
<evidence type="ECO:0000256" key="7">
    <source>
        <dbReference type="SAM" id="Phobius"/>
    </source>
</evidence>
<dbReference type="PANTHER" id="PTHR33567:SF3">
    <property type="entry name" value="CHROMATE ION TRANSPORTER (EUROFUNG)"/>
    <property type="match status" value="1"/>
</dbReference>